<dbReference type="AlphaFoldDB" id="E3MNH4"/>
<keyword evidence="3" id="KW-1185">Reference proteome</keyword>
<evidence type="ECO:0000256" key="1">
    <source>
        <dbReference type="SAM" id="SignalP"/>
    </source>
</evidence>
<dbReference type="InParanoid" id="E3MNH4"/>
<sequence length="78" mass="8654">MKFFILFTVLASLFMVSSIFGVPIIGDVGKVSHAYLLTVATVFQTTVSKHAEPLQLCKNPHWCCERENSKTECGKVCC</sequence>
<evidence type="ECO:0000313" key="2">
    <source>
        <dbReference type="EMBL" id="EFP06132.1"/>
    </source>
</evidence>
<feature type="signal peptide" evidence="1">
    <location>
        <begin position="1"/>
        <end position="21"/>
    </location>
</feature>
<dbReference type="HOGENOM" id="CLU_2624383_0_0_1"/>
<organism evidence="3">
    <name type="scientific">Caenorhabditis remanei</name>
    <name type="common">Caenorhabditis vulgaris</name>
    <dbReference type="NCBI Taxonomy" id="31234"/>
    <lineage>
        <taxon>Eukaryota</taxon>
        <taxon>Metazoa</taxon>
        <taxon>Ecdysozoa</taxon>
        <taxon>Nematoda</taxon>
        <taxon>Chromadorea</taxon>
        <taxon>Rhabditida</taxon>
        <taxon>Rhabditina</taxon>
        <taxon>Rhabditomorpha</taxon>
        <taxon>Rhabditoidea</taxon>
        <taxon>Rhabditidae</taxon>
        <taxon>Peloderinae</taxon>
        <taxon>Caenorhabditis</taxon>
    </lineage>
</organism>
<dbReference type="Proteomes" id="UP000008281">
    <property type="component" value="Unassembled WGS sequence"/>
</dbReference>
<name>E3MNH4_CAERE</name>
<dbReference type="EMBL" id="DS268460">
    <property type="protein sequence ID" value="EFP06132.1"/>
    <property type="molecule type" value="Genomic_DNA"/>
</dbReference>
<keyword evidence="1" id="KW-0732">Signal</keyword>
<protein>
    <submittedName>
        <fullName evidence="2">Uncharacterized protein</fullName>
    </submittedName>
</protein>
<evidence type="ECO:0000313" key="3">
    <source>
        <dbReference type="Proteomes" id="UP000008281"/>
    </source>
</evidence>
<accession>E3MNH4</accession>
<proteinExistence type="predicted"/>
<reference evidence="2" key="1">
    <citation type="submission" date="2007-07" db="EMBL/GenBank/DDBJ databases">
        <title>PCAP assembly of the Caenorhabditis remanei genome.</title>
        <authorList>
            <consortium name="The Caenorhabditis remanei Sequencing Consortium"/>
            <person name="Wilson R.K."/>
        </authorList>
    </citation>
    <scope>NUCLEOTIDE SEQUENCE [LARGE SCALE GENOMIC DNA]</scope>
    <source>
        <strain evidence="2">PB4641</strain>
    </source>
</reference>
<gene>
    <name evidence="2" type="ORF">CRE_05817</name>
</gene>
<feature type="chain" id="PRO_5003177355" evidence="1">
    <location>
        <begin position="22"/>
        <end position="78"/>
    </location>
</feature>